<keyword evidence="2" id="KW-0472">Membrane</keyword>
<gene>
    <name evidence="3" type="ordered locus">AM1_2808</name>
</gene>
<dbReference type="PANTHER" id="PTHR32309">
    <property type="entry name" value="TYROSINE-PROTEIN KINASE"/>
    <property type="match status" value="1"/>
</dbReference>
<dbReference type="GO" id="GO:0004713">
    <property type="term" value="F:protein tyrosine kinase activity"/>
    <property type="evidence" value="ECO:0007669"/>
    <property type="project" value="TreeGrafter"/>
</dbReference>
<dbReference type="PANTHER" id="PTHR32309:SF13">
    <property type="entry name" value="FERRIC ENTEROBACTIN TRANSPORT PROTEIN FEPE"/>
    <property type="match status" value="1"/>
</dbReference>
<dbReference type="Proteomes" id="UP000000268">
    <property type="component" value="Chromosome"/>
</dbReference>
<organism evidence="3 4">
    <name type="scientific">Acaryochloris marina (strain MBIC 11017)</name>
    <dbReference type="NCBI Taxonomy" id="329726"/>
    <lineage>
        <taxon>Bacteria</taxon>
        <taxon>Bacillati</taxon>
        <taxon>Cyanobacteriota</taxon>
        <taxon>Cyanophyceae</taxon>
        <taxon>Acaryochloridales</taxon>
        <taxon>Acaryochloridaceae</taxon>
        <taxon>Acaryochloris</taxon>
    </lineage>
</organism>
<keyword evidence="4" id="KW-1185">Reference proteome</keyword>
<sequence length="446" mass="50836">MKSELDEQSLSLMQAYEQSEYTPLGSPENHQSAGKQGLNVRPLWRLIRRNILLIGGINILVAGLTIYLVLSRPLTYEGEFQLLVEPVTETGRLTDPSVLSRDGNIPNQEGLDYSTLIRVLRSPKVLAGILKQIESKYPVSYNELLKDMKVERIGQDEFEKTKLIRVSYESADRVKIIYVLEQLANGYLKYSLEDRKSRIGGGVAFIEQQLPELRQRVNSLEGQLQTLQQQERISDLDSEGVELAKQARELETQRLETQRNLRAQQKLYANLQKQLGLAPNQVIAASSLSEDPRYQELLNQLKQIETQLAQERARFTDANPVVQELRERQRNLQALLNQETRKLVSQSRAGSSGANALPQFQNSIQRSLSQQMIDTLNEIQVLEIRNQASVQAAATVDAQLRRFPAVKRKYEQLSRQLEIDKYLSKINYIIFSEALKDFVDVQTQAA</sequence>
<evidence type="ECO:0000313" key="3">
    <source>
        <dbReference type="EMBL" id="ABW27808.1"/>
    </source>
</evidence>
<dbReference type="STRING" id="329726.AM1_2808"/>
<dbReference type="InterPro" id="IPR050445">
    <property type="entry name" value="Bact_polysacc_biosynth/exp"/>
</dbReference>
<evidence type="ECO:0000256" key="1">
    <source>
        <dbReference type="SAM" id="Coils"/>
    </source>
</evidence>
<dbReference type="GO" id="GO:0005886">
    <property type="term" value="C:plasma membrane"/>
    <property type="evidence" value="ECO:0007669"/>
    <property type="project" value="TreeGrafter"/>
</dbReference>
<keyword evidence="2" id="KW-1133">Transmembrane helix</keyword>
<protein>
    <submittedName>
        <fullName evidence="3">Chain length determinant protein, putative</fullName>
    </submittedName>
</protein>
<evidence type="ECO:0000313" key="4">
    <source>
        <dbReference type="Proteomes" id="UP000000268"/>
    </source>
</evidence>
<dbReference type="eggNOG" id="COG3206">
    <property type="taxonomic scope" value="Bacteria"/>
</dbReference>
<accession>B0C9C7</accession>
<feature type="transmembrane region" description="Helical" evidence="2">
    <location>
        <begin position="51"/>
        <end position="70"/>
    </location>
</feature>
<keyword evidence="2" id="KW-0812">Transmembrane</keyword>
<dbReference type="HOGENOM" id="CLU_613423_0_0_3"/>
<dbReference type="KEGG" id="amr:AM1_2808"/>
<dbReference type="AlphaFoldDB" id="B0C9C7"/>
<dbReference type="RefSeq" id="WP_012163253.1">
    <property type="nucleotide sequence ID" value="NC_009925.1"/>
</dbReference>
<proteinExistence type="predicted"/>
<dbReference type="EMBL" id="CP000828">
    <property type="protein sequence ID" value="ABW27808.1"/>
    <property type="molecule type" value="Genomic_DNA"/>
</dbReference>
<reference evidence="3 4" key="1">
    <citation type="journal article" date="2008" name="Proc. Natl. Acad. Sci. U.S.A.">
        <title>Niche adaptation and genome expansion in the chlorophyll d-producing cyanobacterium Acaryochloris marina.</title>
        <authorList>
            <person name="Swingley W.D."/>
            <person name="Chen M."/>
            <person name="Cheung P.C."/>
            <person name="Conrad A.L."/>
            <person name="Dejesa L.C."/>
            <person name="Hao J."/>
            <person name="Honchak B.M."/>
            <person name="Karbach L.E."/>
            <person name="Kurdoglu A."/>
            <person name="Lahiri S."/>
            <person name="Mastrian S.D."/>
            <person name="Miyashita H."/>
            <person name="Page L."/>
            <person name="Ramakrishna P."/>
            <person name="Satoh S."/>
            <person name="Sattley W.M."/>
            <person name="Shimada Y."/>
            <person name="Taylor H.L."/>
            <person name="Tomo T."/>
            <person name="Tsuchiya T."/>
            <person name="Wang Z.T."/>
            <person name="Raymond J."/>
            <person name="Mimuro M."/>
            <person name="Blankenship R.E."/>
            <person name="Touchman J.W."/>
        </authorList>
    </citation>
    <scope>NUCLEOTIDE SEQUENCE [LARGE SCALE GENOMIC DNA]</scope>
    <source>
        <strain evidence="4">MBIC 11017</strain>
    </source>
</reference>
<evidence type="ECO:0000256" key="2">
    <source>
        <dbReference type="SAM" id="Phobius"/>
    </source>
</evidence>
<keyword evidence="1" id="KW-0175">Coiled coil</keyword>
<dbReference type="OrthoDB" id="580971at2"/>
<feature type="coiled-coil region" evidence="1">
    <location>
        <begin position="203"/>
        <end position="342"/>
    </location>
</feature>
<name>B0C9C7_ACAM1</name>